<gene>
    <name evidence="1" type="ORF">PG2011B_0319</name>
</gene>
<organism evidence="1 2">
    <name type="scientific">Bifidobacterium animalis subsp. lactis</name>
    <name type="common">Bifidobacterium lactis</name>
    <dbReference type="NCBI Taxonomy" id="302911"/>
    <lineage>
        <taxon>Bacteria</taxon>
        <taxon>Bacillati</taxon>
        <taxon>Actinomycetota</taxon>
        <taxon>Actinomycetes</taxon>
        <taxon>Bifidobacteriales</taxon>
        <taxon>Bifidobacteriaceae</taxon>
        <taxon>Bifidobacterium</taxon>
    </lineage>
</organism>
<reference evidence="1 2" key="1">
    <citation type="journal article" date="2019" name="Appl. Environ. Microbiol.">
        <title>Dissecting the evolutionary development of the Bifidobacterium animalis species through comparative genomics analyses.</title>
        <authorList>
            <person name="Lugli G.A."/>
            <person name="Mancino W."/>
            <person name="Milani C."/>
            <person name="Duranti S."/>
            <person name="Mancabelli L."/>
            <person name="Napoli S."/>
            <person name="Mangifesta M."/>
            <person name="Viappiani A."/>
            <person name="Anzalone R."/>
            <person name="Longhi G."/>
            <person name="van Sinderen D."/>
            <person name="Ventura M."/>
            <person name="Turroni F."/>
        </authorList>
    </citation>
    <scope>NUCLEOTIDE SEQUENCE [LARGE SCALE GENOMIC DNA]</scope>
    <source>
        <strain evidence="1 2">2011B</strain>
    </source>
</reference>
<dbReference type="RefSeq" id="WP_130077203.1">
    <property type="nucleotide sequence ID" value="NZ_RSCO01000013.1"/>
</dbReference>
<dbReference type="EMBL" id="RSCO01000013">
    <property type="protein sequence ID" value="RYM96122.1"/>
    <property type="molecule type" value="Genomic_DNA"/>
</dbReference>
<comment type="caution">
    <text evidence="1">The sequence shown here is derived from an EMBL/GenBank/DDBJ whole genome shotgun (WGS) entry which is preliminary data.</text>
</comment>
<accession>A0A8B3RJX7</accession>
<protein>
    <submittedName>
        <fullName evidence="1">Uncharacterized protein</fullName>
    </submittedName>
</protein>
<evidence type="ECO:0000313" key="2">
    <source>
        <dbReference type="Proteomes" id="UP000293613"/>
    </source>
</evidence>
<name>A0A8B3RJX7_BIFAN</name>
<sequence>MSDVSQLTRFAGRLRRAPSIKQRKVKATTVKAAVNIKKAVKADLAGSSNAGIRKIPIVYDEPFLSAPMQMTIRIGPEEKTGGLANIAFFGTSKGGGHHQFYEHADAEMATWKRYLTEEMEGLE</sequence>
<dbReference type="AlphaFoldDB" id="A0A8B3RJX7"/>
<evidence type="ECO:0000313" key="1">
    <source>
        <dbReference type="EMBL" id="RYM96122.1"/>
    </source>
</evidence>
<proteinExistence type="predicted"/>
<dbReference type="Proteomes" id="UP000293613">
    <property type="component" value="Unassembled WGS sequence"/>
</dbReference>